<sequence>MDASQIARRFPLIARPRPACPPLAERVREISDLARSAEHEGKLSLAAAAQNKAALIASDCGMPDLARTLCWRHAEVYLCAQSLSAQEARYALEPVVNIARLLIRDGDANGAYRLLDALVQAARTRGRAEVDGHTICFKYLTTTDEEHQQLHQWLWTILLGDGTRALVAAGAWNRARSQARRHRGVGHRLLDGRQVEVLGRCLAGDPDGAYAFLGESVPTEPWEHSVASCLAALCRHLSGINDETIMTAMVRNYLNLDTTAELDLFRTRLGLTALDLTEPDPALATAVTTRLLPEAASCRNGYVAREVLAHPSCRERLNPPAERILYAAVYSAGLDQGHMPTPLERELLQAAESGATTTEHLLAHKRPATGST</sequence>
<reference evidence="1 2" key="1">
    <citation type="journal article" date="2017" name="J. Biotechnol.">
        <title>The complete genome sequence of Streptomyces autolyticus CGMCC 0516, the producer of geldanamycin, autolytimycin, reblastatin and elaiophylin.</title>
        <authorList>
            <person name="Yin M."/>
            <person name="Jiang M."/>
            <person name="Ren Z."/>
            <person name="Dong Y."/>
            <person name="Lu T."/>
        </authorList>
    </citation>
    <scope>NUCLEOTIDE SEQUENCE [LARGE SCALE GENOMIC DNA]</scope>
    <source>
        <strain evidence="1 2">CGMCC0516</strain>
    </source>
</reference>
<organism evidence="1 2">
    <name type="scientific">Streptomyces autolyticus</name>
    <dbReference type="NCBI Taxonomy" id="75293"/>
    <lineage>
        <taxon>Bacteria</taxon>
        <taxon>Bacillati</taxon>
        <taxon>Actinomycetota</taxon>
        <taxon>Actinomycetes</taxon>
        <taxon>Kitasatosporales</taxon>
        <taxon>Streptomycetaceae</taxon>
        <taxon>Streptomyces</taxon>
    </lineage>
</organism>
<evidence type="ECO:0000313" key="2">
    <source>
        <dbReference type="Proteomes" id="UP000187851"/>
    </source>
</evidence>
<dbReference type="EMBL" id="CP019458">
    <property type="protein sequence ID" value="AQA11690.1"/>
    <property type="molecule type" value="Genomic_DNA"/>
</dbReference>
<proteinExistence type="predicted"/>
<keyword evidence="2" id="KW-1185">Reference proteome</keyword>
<name>A0ABM6HCH2_9ACTN</name>
<protein>
    <submittedName>
        <fullName evidence="1">Uncharacterized protein</fullName>
    </submittedName>
</protein>
<gene>
    <name evidence="1" type="ORF">BV401_15600</name>
</gene>
<accession>A0ABM6HCH2</accession>
<dbReference type="Proteomes" id="UP000187851">
    <property type="component" value="Chromosome"/>
</dbReference>
<evidence type="ECO:0000313" key="1">
    <source>
        <dbReference type="EMBL" id="AQA11690.1"/>
    </source>
</evidence>